<proteinExistence type="predicted"/>
<name>A0AB39HVH9_9PSED</name>
<evidence type="ECO:0000313" key="2">
    <source>
        <dbReference type="EMBL" id="XDK34699.1"/>
    </source>
</evidence>
<keyword evidence="1" id="KW-0812">Transmembrane</keyword>
<keyword evidence="1" id="KW-1133">Transmembrane helix</keyword>
<dbReference type="EMBL" id="CP162607">
    <property type="protein sequence ID" value="XDK34699.1"/>
    <property type="molecule type" value="Genomic_DNA"/>
</dbReference>
<gene>
    <name evidence="2" type="ORF">AB4Y39_13245</name>
</gene>
<dbReference type="RefSeq" id="WP_280042014.1">
    <property type="nucleotide sequence ID" value="NZ_CP162607.1"/>
</dbReference>
<feature type="transmembrane region" description="Helical" evidence="1">
    <location>
        <begin position="74"/>
        <end position="95"/>
    </location>
</feature>
<evidence type="ECO:0000256" key="1">
    <source>
        <dbReference type="SAM" id="Phobius"/>
    </source>
</evidence>
<sequence length="98" mass="10342">MGLRGGLAITILSVFLIMALAGLSRVAPKEIRLFIAVLFFPGFFVVIMLSLRIAEGRIRNLADVVAGTKEGGNAFLAWSACFFAVVAVSGLIALISSL</sequence>
<feature type="transmembrane region" description="Helical" evidence="1">
    <location>
        <begin position="33"/>
        <end position="54"/>
    </location>
</feature>
<accession>A0AB39HVH9</accession>
<protein>
    <submittedName>
        <fullName evidence="2">Uncharacterized protein</fullName>
    </submittedName>
</protein>
<keyword evidence="1" id="KW-0472">Membrane</keyword>
<feature type="transmembrane region" description="Helical" evidence="1">
    <location>
        <begin position="6"/>
        <end position="26"/>
    </location>
</feature>
<dbReference type="AlphaFoldDB" id="A0AB39HVH9"/>
<reference evidence="2" key="1">
    <citation type="submission" date="2024-07" db="EMBL/GenBank/DDBJ databases">
        <title>Identification and characteristics of a novel species of coltsfoot's symbiotic bacteria.</title>
        <authorList>
            <person name="Juszczyk A."/>
            <person name="Jasielczuk I."/>
            <person name="Gurgul A."/>
            <person name="Rogala M."/>
            <person name="Kowalczyk A."/>
            <person name="Szmatola T."/>
            <person name="Kosecka-Strojek M."/>
            <person name="Arent Z."/>
            <person name="Latowski D."/>
        </authorList>
    </citation>
    <scope>NUCLEOTIDE SEQUENCE</scope>
    <source>
        <strain evidence="2">Hg7Tf</strain>
    </source>
</reference>
<organism evidence="2">
    <name type="scientific">Pseudomonas sp. Hg7Tf</name>
    <dbReference type="NCBI Taxonomy" id="3236988"/>
    <lineage>
        <taxon>Bacteria</taxon>
        <taxon>Pseudomonadati</taxon>
        <taxon>Pseudomonadota</taxon>
        <taxon>Gammaproteobacteria</taxon>
        <taxon>Pseudomonadales</taxon>
        <taxon>Pseudomonadaceae</taxon>
        <taxon>Pseudomonas</taxon>
    </lineage>
</organism>